<dbReference type="GO" id="GO:0044781">
    <property type="term" value="P:bacterial-type flagellum organization"/>
    <property type="evidence" value="ECO:0007669"/>
    <property type="project" value="UniProtKB-UniRule"/>
</dbReference>
<proteinExistence type="inferred from homology"/>
<keyword evidence="9" id="KW-0969">Cilium</keyword>
<keyword evidence="9" id="KW-0282">Flagellum</keyword>
<dbReference type="InterPro" id="IPR052205">
    <property type="entry name" value="FliO/MopB"/>
</dbReference>
<organism evidence="9 10">
    <name type="scientific">Igneacidithiobacillus copahuensis</name>
    <dbReference type="NCBI Taxonomy" id="2724909"/>
    <lineage>
        <taxon>Bacteria</taxon>
        <taxon>Pseudomonadati</taxon>
        <taxon>Pseudomonadota</taxon>
        <taxon>Acidithiobacillia</taxon>
        <taxon>Acidithiobacillales</taxon>
        <taxon>Acidithiobacillaceae</taxon>
        <taxon>Igneacidithiobacillus</taxon>
    </lineage>
</organism>
<reference evidence="9" key="1">
    <citation type="journal article" date="2021" name="ISME J.">
        <title>Genomic evolution of the class Acidithiobacillia: deep-branching Proteobacteria living in extreme acidic conditions.</title>
        <authorList>
            <person name="Moya-Beltran A."/>
            <person name="Beard S."/>
            <person name="Rojas-Villalobos C."/>
            <person name="Issotta F."/>
            <person name="Gallardo Y."/>
            <person name="Ulloa R."/>
            <person name="Giaveno A."/>
            <person name="Degli Esposti M."/>
            <person name="Johnson D.B."/>
            <person name="Quatrini R."/>
        </authorList>
    </citation>
    <scope>NUCLEOTIDE SEQUENCE</scope>
    <source>
        <strain evidence="9">VAN18-1</strain>
    </source>
</reference>
<feature type="compositionally biased region" description="Low complexity" evidence="8">
    <location>
        <begin position="139"/>
        <end position="152"/>
    </location>
</feature>
<name>A0AAE2YNG4_9PROT</name>
<dbReference type="GO" id="GO:0005886">
    <property type="term" value="C:plasma membrane"/>
    <property type="evidence" value="ECO:0007669"/>
    <property type="project" value="UniProtKB-SubCell"/>
</dbReference>
<evidence type="ECO:0000256" key="2">
    <source>
        <dbReference type="ARBA" id="ARBA00022692"/>
    </source>
</evidence>
<keyword evidence="2 7" id="KW-0812">Transmembrane</keyword>
<dbReference type="PANTHER" id="PTHR38766:SF1">
    <property type="entry name" value="FLAGELLAR PROTEIN FLIO"/>
    <property type="match status" value="1"/>
</dbReference>
<evidence type="ECO:0000256" key="4">
    <source>
        <dbReference type="ARBA" id="ARBA00023136"/>
    </source>
</evidence>
<accession>A0AAE2YNG4</accession>
<dbReference type="GO" id="GO:0009425">
    <property type="term" value="C:bacterial-type flagellum basal body"/>
    <property type="evidence" value="ECO:0007669"/>
    <property type="project" value="UniProtKB-SubCell"/>
</dbReference>
<keyword evidence="9" id="KW-0966">Cell projection</keyword>
<evidence type="ECO:0000256" key="1">
    <source>
        <dbReference type="ARBA" id="ARBA00022475"/>
    </source>
</evidence>
<dbReference type="NCBIfam" id="TIGR03500">
    <property type="entry name" value="FliO_TIGR"/>
    <property type="match status" value="1"/>
</dbReference>
<evidence type="ECO:0000313" key="9">
    <source>
        <dbReference type="EMBL" id="MBU2787382.1"/>
    </source>
</evidence>
<feature type="transmembrane region" description="Helical" evidence="7">
    <location>
        <begin position="20"/>
        <end position="43"/>
    </location>
</feature>
<dbReference type="InterPro" id="IPR022781">
    <property type="entry name" value="Flagellar_biosynth_FliO"/>
</dbReference>
<evidence type="ECO:0000313" key="10">
    <source>
        <dbReference type="Proteomes" id="UP001197378"/>
    </source>
</evidence>
<dbReference type="Proteomes" id="UP001197378">
    <property type="component" value="Unassembled WGS sequence"/>
</dbReference>
<evidence type="ECO:0000256" key="7">
    <source>
        <dbReference type="RuleBase" id="RU362064"/>
    </source>
</evidence>
<evidence type="ECO:0000256" key="5">
    <source>
        <dbReference type="ARBA" id="ARBA00023143"/>
    </source>
</evidence>
<comment type="caution">
    <text evidence="9">The sequence shown here is derived from an EMBL/GenBank/DDBJ whole genome shotgun (WGS) entry which is preliminary data.</text>
</comment>
<evidence type="ECO:0000256" key="3">
    <source>
        <dbReference type="ARBA" id="ARBA00022989"/>
    </source>
</evidence>
<keyword evidence="4 7" id="KW-0472">Membrane</keyword>
<comment type="subcellular location">
    <subcellularLocation>
        <location evidence="7">Cell membrane</location>
    </subcellularLocation>
    <subcellularLocation>
        <location evidence="7">Bacterial flagellum basal body</location>
    </subcellularLocation>
</comment>
<dbReference type="EMBL" id="JAAXYO010000039">
    <property type="protein sequence ID" value="MBU2787382.1"/>
    <property type="molecule type" value="Genomic_DNA"/>
</dbReference>
<comment type="similarity">
    <text evidence="6 7">Belongs to the FliO/MopB family.</text>
</comment>
<keyword evidence="1 7" id="KW-1003">Cell membrane</keyword>
<keyword evidence="5 7" id="KW-0975">Bacterial flagellum</keyword>
<dbReference type="PANTHER" id="PTHR38766">
    <property type="entry name" value="FLAGELLAR PROTEIN FLIO"/>
    <property type="match status" value="1"/>
</dbReference>
<dbReference type="AlphaFoldDB" id="A0AAE2YNG4"/>
<evidence type="ECO:0000256" key="8">
    <source>
        <dbReference type="SAM" id="MobiDB-lite"/>
    </source>
</evidence>
<keyword evidence="3 7" id="KW-1133">Transmembrane helix</keyword>
<sequence length="152" mass="16244">MLTPLPAFAAQTEPAVFSPWAILRLIATLILVLLVFFALIWLFRRLQPGAAGVSGSPMRVLASLPLGTRERLLLVEVGKQQLLLGATPAGITLLHTLPEPLPVDSGSPAFSGWLRQAMERCKQEQWQNQQARSAGEKPSSSVAGSSSEGSSS</sequence>
<feature type="region of interest" description="Disordered" evidence="8">
    <location>
        <begin position="121"/>
        <end position="152"/>
    </location>
</feature>
<evidence type="ECO:0000256" key="6">
    <source>
        <dbReference type="ARBA" id="ARBA00037937"/>
    </source>
</evidence>
<keyword evidence="10" id="KW-1185">Reference proteome</keyword>
<gene>
    <name evidence="9" type="primary">fliO</name>
    <name evidence="9" type="ORF">HFQ13_04010</name>
</gene>
<dbReference type="Pfam" id="PF04347">
    <property type="entry name" value="FliO"/>
    <property type="match status" value="1"/>
</dbReference>
<protein>
    <recommendedName>
        <fullName evidence="7">Flagellar protein</fullName>
    </recommendedName>
</protein>